<dbReference type="AlphaFoldDB" id="K6WJW2"/>
<comment type="caution">
    <text evidence="1">The sequence shown here is derived from an EMBL/GenBank/DDBJ whole genome shotgun (WGS) entry which is preliminary data.</text>
</comment>
<evidence type="ECO:0000313" key="2">
    <source>
        <dbReference type="Proteomes" id="UP000008366"/>
    </source>
</evidence>
<organism evidence="1 2">
    <name type="scientific">Kineosphaera limosa NBRC 100340</name>
    <dbReference type="NCBI Taxonomy" id="1184609"/>
    <lineage>
        <taxon>Bacteria</taxon>
        <taxon>Bacillati</taxon>
        <taxon>Actinomycetota</taxon>
        <taxon>Actinomycetes</taxon>
        <taxon>Micrococcales</taxon>
        <taxon>Dermatophilaceae</taxon>
        <taxon>Kineosphaera</taxon>
    </lineage>
</organism>
<reference evidence="1 2" key="1">
    <citation type="submission" date="2012-08" db="EMBL/GenBank/DDBJ databases">
        <title>Whole genome shotgun sequence of Kineosphaera limosa NBRC 100340.</title>
        <authorList>
            <person name="Yoshida I."/>
            <person name="Isaki S."/>
            <person name="Hosoyama A."/>
            <person name="Tsuchikane K."/>
            <person name="Katsumata H."/>
            <person name="Ando Y."/>
            <person name="Ohji S."/>
            <person name="Hamada M."/>
            <person name="Tamura T."/>
            <person name="Yamazoe A."/>
            <person name="Yamazaki S."/>
            <person name="Fujita N."/>
        </authorList>
    </citation>
    <scope>NUCLEOTIDE SEQUENCE [LARGE SCALE GENOMIC DNA]</scope>
    <source>
        <strain evidence="1 2">NBRC 100340</strain>
    </source>
</reference>
<protein>
    <submittedName>
        <fullName evidence="1">Uncharacterized protein</fullName>
    </submittedName>
</protein>
<keyword evidence="2" id="KW-1185">Reference proteome</keyword>
<dbReference type="EMBL" id="BAHD01000003">
    <property type="protein sequence ID" value="GAB94081.1"/>
    <property type="molecule type" value="Genomic_DNA"/>
</dbReference>
<dbReference type="Proteomes" id="UP000008366">
    <property type="component" value="Unassembled WGS sequence"/>
</dbReference>
<name>K6WJW2_9MICO</name>
<proteinExistence type="predicted"/>
<evidence type="ECO:0000313" key="1">
    <source>
        <dbReference type="EMBL" id="GAB94081.1"/>
    </source>
</evidence>
<accession>K6WJW2</accession>
<sequence length="61" mass="6759">MPAPLILERKEVEHVTQATPLLATWRLDDWDAAREIADEHVELVQGVAIVSPGESAATRRV</sequence>
<dbReference type="STRING" id="1184609.KILIM_003_00030"/>
<gene>
    <name evidence="1" type="ORF">KILIM_003_00030</name>
</gene>